<dbReference type="Proteomes" id="UP000031202">
    <property type="component" value="Unassembled WGS sequence"/>
</dbReference>
<protein>
    <recommendedName>
        <fullName evidence="3">beta-N-acetylhexosaminidase</fullName>
        <ecNumber evidence="3">3.2.1.52</ecNumber>
    </recommendedName>
</protein>
<evidence type="ECO:0000259" key="8">
    <source>
        <dbReference type="Pfam" id="PF02838"/>
    </source>
</evidence>
<evidence type="ECO:0000313" key="10">
    <source>
        <dbReference type="Proteomes" id="UP000031202"/>
    </source>
</evidence>
<dbReference type="AlphaFoldDB" id="A0A0B4CB78"/>
<keyword evidence="4" id="KW-0378">Hydrolase</keyword>
<evidence type="ECO:0000256" key="3">
    <source>
        <dbReference type="ARBA" id="ARBA00012663"/>
    </source>
</evidence>
<comment type="catalytic activity">
    <reaction evidence="1">
        <text>Hydrolysis of terminal non-reducing N-acetyl-D-hexosamine residues in N-acetyl-beta-D-hexosaminides.</text>
        <dbReference type="EC" id="3.2.1.52"/>
    </reaction>
</comment>
<reference evidence="9 10" key="1">
    <citation type="submission" date="2014-12" db="EMBL/GenBank/DDBJ databases">
        <title>Genome sequencing of Microbacterium hominis TPW29.</title>
        <authorList>
            <person name="Tan P.W."/>
            <person name="Chan K.-G."/>
        </authorList>
    </citation>
    <scope>NUCLEOTIDE SEQUENCE [LARGE SCALE GENOMIC DNA]</scope>
    <source>
        <strain evidence="9 10">TPW29</strain>
    </source>
</reference>
<feature type="domain" description="Beta-hexosaminidase bacterial type N-terminal" evidence="8">
    <location>
        <begin position="3"/>
        <end position="130"/>
    </location>
</feature>
<dbReference type="PANTHER" id="PTHR22600:SF57">
    <property type="entry name" value="BETA-N-ACETYLHEXOSAMINIDASE"/>
    <property type="match status" value="1"/>
</dbReference>
<evidence type="ECO:0000259" key="7">
    <source>
        <dbReference type="Pfam" id="PF00728"/>
    </source>
</evidence>
<organism evidence="9 10">
    <name type="scientific">Microbacterium hominis</name>
    <dbReference type="NCBI Taxonomy" id="162426"/>
    <lineage>
        <taxon>Bacteria</taxon>
        <taxon>Bacillati</taxon>
        <taxon>Actinomycetota</taxon>
        <taxon>Actinomycetes</taxon>
        <taxon>Micrococcales</taxon>
        <taxon>Microbacteriaceae</taxon>
        <taxon>Microbacterium</taxon>
    </lineage>
</organism>
<dbReference type="EC" id="3.2.1.52" evidence="3"/>
<dbReference type="GO" id="GO:0005975">
    <property type="term" value="P:carbohydrate metabolic process"/>
    <property type="evidence" value="ECO:0007669"/>
    <property type="project" value="InterPro"/>
</dbReference>
<dbReference type="RefSeq" id="WP_039414137.1">
    <property type="nucleotide sequence ID" value="NZ_JWSZ01000007.1"/>
</dbReference>
<feature type="domain" description="Glycoside hydrolase family 20 catalytic" evidence="7">
    <location>
        <begin position="133"/>
        <end position="472"/>
    </location>
</feature>
<dbReference type="InterPro" id="IPR029018">
    <property type="entry name" value="Hex-like_dom2"/>
</dbReference>
<evidence type="ECO:0000256" key="1">
    <source>
        <dbReference type="ARBA" id="ARBA00001231"/>
    </source>
</evidence>
<dbReference type="PANTHER" id="PTHR22600">
    <property type="entry name" value="BETA-HEXOSAMINIDASE"/>
    <property type="match status" value="1"/>
</dbReference>
<dbReference type="PRINTS" id="PR00738">
    <property type="entry name" value="GLHYDRLASE20"/>
</dbReference>
<dbReference type="Pfam" id="PF00728">
    <property type="entry name" value="Glyco_hydro_20"/>
    <property type="match status" value="1"/>
</dbReference>
<evidence type="ECO:0000256" key="2">
    <source>
        <dbReference type="ARBA" id="ARBA00006285"/>
    </source>
</evidence>
<dbReference type="Pfam" id="PF02838">
    <property type="entry name" value="Glyco_hydro_20b"/>
    <property type="match status" value="1"/>
</dbReference>
<dbReference type="InterPro" id="IPR015883">
    <property type="entry name" value="Glyco_hydro_20_cat"/>
</dbReference>
<gene>
    <name evidence="9" type="ORF">RM52_05575</name>
</gene>
<dbReference type="Gene3D" id="3.30.379.10">
    <property type="entry name" value="Chitobiase/beta-hexosaminidase domain 2-like"/>
    <property type="match status" value="1"/>
</dbReference>
<proteinExistence type="inferred from homology"/>
<evidence type="ECO:0000256" key="4">
    <source>
        <dbReference type="ARBA" id="ARBA00022801"/>
    </source>
</evidence>
<dbReference type="SUPFAM" id="SSF51445">
    <property type="entry name" value="(Trans)glycosidases"/>
    <property type="match status" value="1"/>
</dbReference>
<dbReference type="Gene3D" id="3.20.20.80">
    <property type="entry name" value="Glycosidases"/>
    <property type="match status" value="1"/>
</dbReference>
<dbReference type="InterPro" id="IPR025705">
    <property type="entry name" value="Beta_hexosaminidase_sua/sub"/>
</dbReference>
<dbReference type="SUPFAM" id="SSF55545">
    <property type="entry name" value="beta-N-acetylhexosaminidase-like domain"/>
    <property type="match status" value="1"/>
</dbReference>
<evidence type="ECO:0000256" key="5">
    <source>
        <dbReference type="ARBA" id="ARBA00023295"/>
    </source>
</evidence>
<keyword evidence="5" id="KW-0326">Glycosidase</keyword>
<dbReference type="InterPro" id="IPR015882">
    <property type="entry name" value="HEX_bac_N"/>
</dbReference>
<feature type="active site" description="Proton donor" evidence="6">
    <location>
        <position position="314"/>
    </location>
</feature>
<dbReference type="EMBL" id="JWSZ01000007">
    <property type="protein sequence ID" value="KIC58504.1"/>
    <property type="molecule type" value="Genomic_DNA"/>
</dbReference>
<comment type="caution">
    <text evidence="9">The sequence shown here is derived from an EMBL/GenBank/DDBJ whole genome shotgun (WGS) entry which is preliminary data.</text>
</comment>
<dbReference type="GO" id="GO:0030203">
    <property type="term" value="P:glycosaminoglycan metabolic process"/>
    <property type="evidence" value="ECO:0007669"/>
    <property type="project" value="TreeGrafter"/>
</dbReference>
<name>A0A0B4CB78_9MICO</name>
<evidence type="ECO:0000313" key="9">
    <source>
        <dbReference type="EMBL" id="KIC58504.1"/>
    </source>
</evidence>
<dbReference type="InterPro" id="IPR017853">
    <property type="entry name" value="GH"/>
</dbReference>
<dbReference type="GO" id="GO:0016020">
    <property type="term" value="C:membrane"/>
    <property type="evidence" value="ECO:0007669"/>
    <property type="project" value="TreeGrafter"/>
</dbReference>
<accession>A0A0B4CB78</accession>
<dbReference type="GO" id="GO:0004563">
    <property type="term" value="F:beta-N-acetylhexosaminidase activity"/>
    <property type="evidence" value="ECO:0007669"/>
    <property type="project" value="UniProtKB-EC"/>
</dbReference>
<evidence type="ECO:0000256" key="6">
    <source>
        <dbReference type="PIRSR" id="PIRSR625705-1"/>
    </source>
</evidence>
<comment type="similarity">
    <text evidence="2">Belongs to the glycosyl hydrolase 20 family.</text>
</comment>
<sequence length="524" mass="56311">MSQPSLVPAPAHLTVGDGRAFALAGDVALVMATDAEALSDAAAELRRLIAARTGIHVPPPTPADGGRRQIRLSLDHDGPAESYRLRSDVDAVHVAGADAAGLFYGVQTLVQALTADASGWGVPEMEIEDAPRFAYRGVMLDVARHFLDVATVCGYIDRAAGLKFNVLHLHLTDDQGWRIEMHSRRRLTERAATSSVGADGGGFYTRDDYRAIVAYAGRRHMVVVPEIDGPSHTHAVSLAYPELCAPSVISAQLRQQAEQDGTDLPVSGVAYEGIGVGFSSLRIRDEQTYTFLADVLTELAALTPGPYLHIGGDEALGTDADDYDHYIERVSRLVVETGKTAIAWHEAGVSGGVAEGTVGQYWGFVSPTDGMDEKTRGFVRRGGRVILSPADAIYLDMKFDPDSPLGLTWARGVTSARRAYEWEPTAVIDGIDETQILGVEAPLWSETARTPADIDALAFPRIAAAAEAAWSPAWESVPLRTWESFRSRVGGLGPLWSALGIRFTALPEIDWTPMEAITVRGGTT</sequence>
<dbReference type="CDD" id="cd06568">
    <property type="entry name" value="GH20_SpHex_like"/>
    <property type="match status" value="1"/>
</dbReference>